<dbReference type="GO" id="GO:0061617">
    <property type="term" value="C:MICOS complex"/>
    <property type="evidence" value="ECO:0007669"/>
    <property type="project" value="TreeGrafter"/>
</dbReference>
<dbReference type="EMBL" id="KZ454994">
    <property type="protein sequence ID" value="PKI82629.1"/>
    <property type="molecule type" value="Genomic_DNA"/>
</dbReference>
<evidence type="ECO:0000256" key="4">
    <source>
        <dbReference type="ARBA" id="ARBA00022692"/>
    </source>
</evidence>
<dbReference type="OrthoDB" id="10261039at2759"/>
<sequence length="641" mass="70191">MMLRPRVHPGTLYTTDAPIPAKKGGFVSGVIKYTVLGALVVYGGGVLGARYNTDFRIAFEEHVPGGKMLLDFIEHPDLRKDLQKLDMDEAVAKAANQVRARFSDLSSKVMQNSHVRQSRADIEKSAAELHSKVMTQLEDLKKDAKLEGQDKMKELANIDWQQRASDLAEKSIDQVREQAVAAAAKVGEALPKNVRDALPLPAPASQEPVYEAMLPVGFEAPVGYKPPTRERKLVAPDPNNDDARLRADPTAPKLPQLVPALSKLSVSEPVVKQLAGTIDELAVFLRDTPNAGANAKTVLESAKIDLEQLLSRMDQIKRTDAKKLDLKLEKQAKEFEAVIAKHAEKAAGELGKRDKDWQTKLDKVQDEETALFKGRLAKELEAQSAIINERLRQEVMAQGVELQRKWAKQIHAKVEEERAGRLAHLDALASELDSIESLSEANAKSLEETIHLNTATASLRALRAAIDGDAPSAEPNAYVRHTFSKQLDRLRRTELAKKDALVGAAVTAVDATNAANDGVESPATLHEWFVLGLAPSLRKVALLPEQGAGIVAYLVSSTLSPLLFARKGLVPGDDVASTVARAEWYLDHNDLDSATRELNQLRGWSKVLAGDWLGAARKRLEVDQAMDLIDMQTAFATLLKT</sequence>
<feature type="region of interest" description="Disordered" evidence="12">
    <location>
        <begin position="227"/>
        <end position="249"/>
    </location>
</feature>
<evidence type="ECO:0000313" key="13">
    <source>
        <dbReference type="EMBL" id="PKI82629.1"/>
    </source>
</evidence>
<evidence type="ECO:0000256" key="5">
    <source>
        <dbReference type="ARBA" id="ARBA00022792"/>
    </source>
</evidence>
<dbReference type="Pfam" id="PF09731">
    <property type="entry name" value="Mitofilin"/>
    <property type="match status" value="1"/>
</dbReference>
<keyword evidence="4 11" id="KW-0812">Transmembrane</keyword>
<comment type="subunit">
    <text evidence="11">Component of the mitochondrial contact site and cristae organizing system (MICOS) complex.</text>
</comment>
<organism evidence="13 14">
    <name type="scientific">Malassezia vespertilionis</name>
    <dbReference type="NCBI Taxonomy" id="2020962"/>
    <lineage>
        <taxon>Eukaryota</taxon>
        <taxon>Fungi</taxon>
        <taxon>Dikarya</taxon>
        <taxon>Basidiomycota</taxon>
        <taxon>Ustilaginomycotina</taxon>
        <taxon>Malasseziomycetes</taxon>
        <taxon>Malasseziales</taxon>
        <taxon>Malasseziaceae</taxon>
        <taxon>Malassezia</taxon>
    </lineage>
</organism>
<keyword evidence="7" id="KW-0175">Coiled coil</keyword>
<reference evidence="13 14" key="1">
    <citation type="submission" date="2017-10" db="EMBL/GenBank/DDBJ databases">
        <title>A novel species of cold-tolerant Malassezia isolated from bats.</title>
        <authorList>
            <person name="Lorch J.M."/>
            <person name="Palmer J.M."/>
            <person name="Vanderwolf K.J."/>
            <person name="Schmidt K.Z."/>
            <person name="Verant M.L."/>
            <person name="Weller T.J."/>
            <person name="Blehert D.S."/>
        </authorList>
    </citation>
    <scope>NUCLEOTIDE SEQUENCE [LARGE SCALE GENOMIC DNA]</scope>
    <source>
        <strain evidence="13 14">NWHC:44797-103</strain>
    </source>
</reference>
<keyword evidence="14" id="KW-1185">Reference proteome</keyword>
<dbReference type="AlphaFoldDB" id="A0A2N1J7W3"/>
<keyword evidence="9" id="KW-0472">Membrane</keyword>
<keyword evidence="5 11" id="KW-0999">Mitochondrion inner membrane</keyword>
<name>A0A2N1J7W3_9BASI</name>
<evidence type="ECO:0000256" key="10">
    <source>
        <dbReference type="ARBA" id="ARBA00025571"/>
    </source>
</evidence>
<comment type="similarity">
    <text evidence="2 11">Belongs to the MICOS complex subunit Mic60 family.</text>
</comment>
<dbReference type="GO" id="GO:0042407">
    <property type="term" value="P:cristae formation"/>
    <property type="evidence" value="ECO:0007669"/>
    <property type="project" value="TreeGrafter"/>
</dbReference>
<proteinExistence type="inferred from homology"/>
<evidence type="ECO:0000256" key="8">
    <source>
        <dbReference type="ARBA" id="ARBA00023128"/>
    </source>
</evidence>
<evidence type="ECO:0000256" key="12">
    <source>
        <dbReference type="SAM" id="MobiDB-lite"/>
    </source>
</evidence>
<comment type="subcellular location">
    <subcellularLocation>
        <location evidence="1 11">Mitochondrion inner membrane</location>
        <topology evidence="1 11">Single-pass membrane protein</topology>
    </subcellularLocation>
</comment>
<keyword evidence="6" id="KW-1133">Transmembrane helix</keyword>
<dbReference type="PANTHER" id="PTHR15415">
    <property type="entry name" value="MITOFILIN"/>
    <property type="match status" value="1"/>
</dbReference>
<evidence type="ECO:0000256" key="9">
    <source>
        <dbReference type="ARBA" id="ARBA00023136"/>
    </source>
</evidence>
<gene>
    <name evidence="13" type="primary">FCJ1</name>
    <name evidence="13" type="ORF">MVES_003396</name>
</gene>
<evidence type="ECO:0000256" key="2">
    <source>
        <dbReference type="ARBA" id="ARBA00010877"/>
    </source>
</evidence>
<evidence type="ECO:0000256" key="3">
    <source>
        <dbReference type="ARBA" id="ARBA00018116"/>
    </source>
</evidence>
<dbReference type="InterPro" id="IPR019133">
    <property type="entry name" value="MIC60"/>
</dbReference>
<dbReference type="PANTHER" id="PTHR15415:SF7">
    <property type="entry name" value="MICOS COMPLEX SUBUNIT MIC60"/>
    <property type="match status" value="1"/>
</dbReference>
<evidence type="ECO:0000256" key="1">
    <source>
        <dbReference type="ARBA" id="ARBA00004434"/>
    </source>
</evidence>
<evidence type="ECO:0000313" key="14">
    <source>
        <dbReference type="Proteomes" id="UP000232875"/>
    </source>
</evidence>
<accession>A0A2N1J7W3</accession>
<evidence type="ECO:0000256" key="11">
    <source>
        <dbReference type="RuleBase" id="RU363000"/>
    </source>
</evidence>
<evidence type="ECO:0000256" key="7">
    <source>
        <dbReference type="ARBA" id="ARBA00023054"/>
    </source>
</evidence>
<dbReference type="STRING" id="2020962.A0A2N1J7W3"/>
<dbReference type="Proteomes" id="UP000232875">
    <property type="component" value="Unassembled WGS sequence"/>
</dbReference>
<evidence type="ECO:0000256" key="6">
    <source>
        <dbReference type="ARBA" id="ARBA00022989"/>
    </source>
</evidence>
<protein>
    <recommendedName>
        <fullName evidence="3 11">MICOS complex subunit MIC60</fullName>
    </recommendedName>
    <alternativeName>
        <fullName evidence="11">Mitofilin</fullName>
    </alternativeName>
</protein>
<keyword evidence="8 11" id="KW-0496">Mitochondrion</keyword>
<comment type="function">
    <text evidence="10">Component of the MICOS complex, a large protein complex of the mitochondrial inner membrane that plays crucial roles in the maintenance of crista junctions, inner membrane architecture, and formation of contact sites to the outer membrane. Plays a role in keeping cristae membranes connected to the inner boundary membrane. Also promotes protein import via the mitochondrial intermembrane space assembly (MIA) pathway.</text>
</comment>